<dbReference type="PANTHER" id="PTHR35146:SF1">
    <property type="entry name" value="UPF0178 PROTEIN YAII"/>
    <property type="match status" value="1"/>
</dbReference>
<evidence type="ECO:0000256" key="2">
    <source>
        <dbReference type="HAMAP-Rule" id="MF_00489"/>
    </source>
</evidence>
<dbReference type="CDD" id="cd18720">
    <property type="entry name" value="PIN_YqxD-like"/>
    <property type="match status" value="1"/>
</dbReference>
<organism evidence="3 5">
    <name type="scientific">Saliniramus fredricksonii</name>
    <dbReference type="NCBI Taxonomy" id="1653334"/>
    <lineage>
        <taxon>Bacteria</taxon>
        <taxon>Pseudomonadati</taxon>
        <taxon>Pseudomonadota</taxon>
        <taxon>Alphaproteobacteria</taxon>
        <taxon>Hyphomicrobiales</taxon>
        <taxon>Salinarimonadaceae</taxon>
        <taxon>Saliniramus</taxon>
    </lineage>
</organism>
<evidence type="ECO:0000313" key="5">
    <source>
        <dbReference type="Proteomes" id="UP000050497"/>
    </source>
</evidence>
<dbReference type="Proteomes" id="UP000182800">
    <property type="component" value="Unassembled WGS sequence"/>
</dbReference>
<dbReference type="EMBL" id="FMBM01000002">
    <property type="protein sequence ID" value="SCC81674.1"/>
    <property type="molecule type" value="Genomic_DNA"/>
</dbReference>
<name>A0A0P7Y3R9_9HYPH</name>
<dbReference type="NCBIfam" id="NF001095">
    <property type="entry name" value="PRK00124.1"/>
    <property type="match status" value="1"/>
</dbReference>
<comment type="caution">
    <text evidence="3">The sequence shown here is derived from an EMBL/GenBank/DDBJ whole genome shotgun (WGS) entry which is preliminary data.</text>
</comment>
<proteinExistence type="inferred from homology"/>
<dbReference type="Proteomes" id="UP000050497">
    <property type="component" value="Unassembled WGS sequence"/>
</dbReference>
<reference evidence="4 6" key="2">
    <citation type="submission" date="2016-08" db="EMBL/GenBank/DDBJ databases">
        <authorList>
            <person name="Varghese N."/>
            <person name="Submissions Spin"/>
        </authorList>
    </citation>
    <scope>NUCLEOTIDE SEQUENCE [LARGE SCALE GENOMIC DNA]</scope>
    <source>
        <strain evidence="4 6">HL-109</strain>
    </source>
</reference>
<keyword evidence="6" id="KW-1185">Reference proteome</keyword>
<evidence type="ECO:0000256" key="1">
    <source>
        <dbReference type="ARBA" id="ARBA00008522"/>
    </source>
</evidence>
<evidence type="ECO:0000313" key="4">
    <source>
        <dbReference type="EMBL" id="SCC81674.1"/>
    </source>
</evidence>
<evidence type="ECO:0000313" key="6">
    <source>
        <dbReference type="Proteomes" id="UP000182800"/>
    </source>
</evidence>
<dbReference type="HAMAP" id="MF_00489">
    <property type="entry name" value="UPF0178"/>
    <property type="match status" value="1"/>
</dbReference>
<dbReference type="OrthoDB" id="9798918at2"/>
<gene>
    <name evidence="4" type="ORF">GA0071312_2633</name>
    <name evidence="3" type="ORF">HLUCCO17_17240</name>
</gene>
<dbReference type="PANTHER" id="PTHR35146">
    <property type="entry name" value="UPF0178 PROTEIN YAII"/>
    <property type="match status" value="1"/>
</dbReference>
<accession>A0A0P7Y3R9</accession>
<dbReference type="InterPro" id="IPR003791">
    <property type="entry name" value="UPF0178"/>
</dbReference>
<dbReference type="Pfam" id="PF02639">
    <property type="entry name" value="DUF188"/>
    <property type="match status" value="1"/>
</dbReference>
<dbReference type="AlphaFoldDB" id="A0A0P7Y3R9"/>
<reference evidence="3 5" key="1">
    <citation type="submission" date="2015-09" db="EMBL/GenBank/DDBJ databases">
        <title>Identification and resolution of microdiversity through metagenomic sequencing of parallel consortia.</title>
        <authorList>
            <person name="Nelson W.C."/>
            <person name="Romine M.F."/>
            <person name="Lindemann S.R."/>
        </authorList>
    </citation>
    <scope>NUCLEOTIDE SEQUENCE [LARGE SCALE GENOMIC DNA]</scope>
    <source>
        <strain evidence="3">HL-109</strain>
    </source>
</reference>
<sequence length="156" mass="16670">MSETRGPTLFIDADACPVKDECYRVAARHGSQVYLVSNRRIGVPRDPQIALIIVDEGLDKADDWIAERAVPRSVVVTADIPLAARCVGSGGQAVTPKGEILDESRIGMALASRNLMTDLRSAGHETGGPAPFTSADRSRFLQGLESAMRRAARAPA</sequence>
<evidence type="ECO:0000313" key="3">
    <source>
        <dbReference type="EMBL" id="KPQ08729.1"/>
    </source>
</evidence>
<dbReference type="STRING" id="1653334.GA0071312_2633"/>
<dbReference type="EMBL" id="LJSX01000042">
    <property type="protein sequence ID" value="KPQ08729.1"/>
    <property type="molecule type" value="Genomic_DNA"/>
</dbReference>
<comment type="similarity">
    <text evidence="1 2">Belongs to the UPF0178 family.</text>
</comment>
<dbReference type="RefSeq" id="WP_074445324.1">
    <property type="nucleotide sequence ID" value="NZ_FMBM01000002.1"/>
</dbReference>
<protein>
    <recommendedName>
        <fullName evidence="2">UPF0178 protein GA0071312_2633</fullName>
    </recommendedName>
</protein>